<keyword evidence="4" id="KW-0694">RNA-binding</keyword>
<dbReference type="InterPro" id="IPR001328">
    <property type="entry name" value="Pept_tRNA_hydro"/>
</dbReference>
<keyword evidence="2" id="KW-0820">tRNA-binding</keyword>
<dbReference type="GO" id="GO:0004045">
    <property type="term" value="F:peptidyl-tRNA hydrolase activity"/>
    <property type="evidence" value="ECO:0007669"/>
    <property type="project" value="UniProtKB-EC"/>
</dbReference>
<evidence type="ECO:0000256" key="1">
    <source>
        <dbReference type="ARBA" id="ARBA00013260"/>
    </source>
</evidence>
<keyword evidence="3 6" id="KW-0378">Hydrolase</keyword>
<dbReference type="OrthoDB" id="1711136at2759"/>
<evidence type="ECO:0000256" key="3">
    <source>
        <dbReference type="ARBA" id="ARBA00022801"/>
    </source>
</evidence>
<dbReference type="InterPro" id="IPR036416">
    <property type="entry name" value="Pept_tRNA_hydro_sf"/>
</dbReference>
<dbReference type="Gene3D" id="3.40.50.1470">
    <property type="entry name" value="Peptidyl-tRNA hydrolase"/>
    <property type="match status" value="1"/>
</dbReference>
<organism evidence="6 7">
    <name type="scientific">Stachybotrys elegans</name>
    <dbReference type="NCBI Taxonomy" id="80388"/>
    <lineage>
        <taxon>Eukaryota</taxon>
        <taxon>Fungi</taxon>
        <taxon>Dikarya</taxon>
        <taxon>Ascomycota</taxon>
        <taxon>Pezizomycotina</taxon>
        <taxon>Sordariomycetes</taxon>
        <taxon>Hypocreomycetidae</taxon>
        <taxon>Hypocreales</taxon>
        <taxon>Stachybotryaceae</taxon>
        <taxon>Stachybotrys</taxon>
    </lineage>
</organism>
<dbReference type="PANTHER" id="PTHR17224">
    <property type="entry name" value="PEPTIDYL-TRNA HYDROLASE"/>
    <property type="match status" value="1"/>
</dbReference>
<sequence>MIPNALFNPRILVVSIGNPLPAYSSLHSAGHFAVNAAVRHVPEQPPFSGIKFGGQRCLVSHGPLFTFVQSPTYMNVSGPFVHKAWRETLTTAKQDMSGLVVVHDELEKDFLDVRPIKWDASHRGHNGIKSIKEQDLAGKFSAALYKRIAIGIGRPESRLSNDVADYVLKPLSQDALNDLQDTASVRLVQELLTLETQWRDRWLKSLGK</sequence>
<proteinExistence type="inferred from homology"/>
<dbReference type="PANTHER" id="PTHR17224:SF1">
    <property type="entry name" value="PEPTIDYL-TRNA HYDROLASE"/>
    <property type="match status" value="1"/>
</dbReference>
<dbReference type="Pfam" id="PF01195">
    <property type="entry name" value="Pept_tRNA_hydro"/>
    <property type="match status" value="1"/>
</dbReference>
<evidence type="ECO:0000256" key="4">
    <source>
        <dbReference type="ARBA" id="ARBA00022884"/>
    </source>
</evidence>
<name>A0A8K0SLH6_9HYPO</name>
<protein>
    <recommendedName>
        <fullName evidence="1">peptidyl-tRNA hydrolase</fullName>
        <ecNumber evidence="1">3.1.1.29</ecNumber>
    </recommendedName>
</protein>
<dbReference type="SUPFAM" id="SSF53178">
    <property type="entry name" value="Peptidyl-tRNA hydrolase-like"/>
    <property type="match status" value="1"/>
</dbReference>
<dbReference type="InterPro" id="IPR018171">
    <property type="entry name" value="Pept_tRNA_hydro_CS"/>
</dbReference>
<evidence type="ECO:0000256" key="5">
    <source>
        <dbReference type="ARBA" id="ARBA00038063"/>
    </source>
</evidence>
<comment type="caution">
    <text evidence="6">The sequence shown here is derived from an EMBL/GenBank/DDBJ whole genome shotgun (WGS) entry which is preliminary data.</text>
</comment>
<gene>
    <name evidence="6" type="ORF">B0I35DRAFT_481497</name>
</gene>
<dbReference type="Proteomes" id="UP000813444">
    <property type="component" value="Unassembled WGS sequence"/>
</dbReference>
<dbReference type="AlphaFoldDB" id="A0A8K0SLH6"/>
<comment type="similarity">
    <text evidence="5">Belongs to the PTH family.</text>
</comment>
<accession>A0A8K0SLH6</accession>
<evidence type="ECO:0000256" key="2">
    <source>
        <dbReference type="ARBA" id="ARBA00022555"/>
    </source>
</evidence>
<keyword evidence="7" id="KW-1185">Reference proteome</keyword>
<dbReference type="PROSITE" id="PS01196">
    <property type="entry name" value="PEPT_TRNA_HYDROL_2"/>
    <property type="match status" value="1"/>
</dbReference>
<dbReference type="EC" id="3.1.1.29" evidence="1"/>
<evidence type="ECO:0000313" key="6">
    <source>
        <dbReference type="EMBL" id="KAH7311542.1"/>
    </source>
</evidence>
<dbReference type="GO" id="GO:0000049">
    <property type="term" value="F:tRNA binding"/>
    <property type="evidence" value="ECO:0007669"/>
    <property type="project" value="UniProtKB-KW"/>
</dbReference>
<evidence type="ECO:0000313" key="7">
    <source>
        <dbReference type="Proteomes" id="UP000813444"/>
    </source>
</evidence>
<dbReference type="EMBL" id="JAGPNK010000011">
    <property type="protein sequence ID" value="KAH7311542.1"/>
    <property type="molecule type" value="Genomic_DNA"/>
</dbReference>
<reference evidence="6" key="1">
    <citation type="journal article" date="2021" name="Nat. Commun.">
        <title>Genetic determinants of endophytism in the Arabidopsis root mycobiome.</title>
        <authorList>
            <person name="Mesny F."/>
            <person name="Miyauchi S."/>
            <person name="Thiergart T."/>
            <person name="Pickel B."/>
            <person name="Atanasova L."/>
            <person name="Karlsson M."/>
            <person name="Huettel B."/>
            <person name="Barry K.W."/>
            <person name="Haridas S."/>
            <person name="Chen C."/>
            <person name="Bauer D."/>
            <person name="Andreopoulos W."/>
            <person name="Pangilinan J."/>
            <person name="LaButti K."/>
            <person name="Riley R."/>
            <person name="Lipzen A."/>
            <person name="Clum A."/>
            <person name="Drula E."/>
            <person name="Henrissat B."/>
            <person name="Kohler A."/>
            <person name="Grigoriev I.V."/>
            <person name="Martin F.M."/>
            <person name="Hacquard S."/>
        </authorList>
    </citation>
    <scope>NUCLEOTIDE SEQUENCE</scope>
    <source>
        <strain evidence="6">MPI-CAGE-CH-0235</strain>
    </source>
</reference>